<dbReference type="PANTHER" id="PTHR24229">
    <property type="entry name" value="NEUROPEPTIDES RECEPTOR"/>
    <property type="match status" value="1"/>
</dbReference>
<evidence type="ECO:0000256" key="3">
    <source>
        <dbReference type="ARBA" id="ARBA00022692"/>
    </source>
</evidence>
<proteinExistence type="inferred from homology"/>
<keyword evidence="13" id="KW-1185">Reference proteome</keyword>
<evidence type="ECO:0000256" key="6">
    <source>
        <dbReference type="ARBA" id="ARBA00023136"/>
    </source>
</evidence>
<accession>A0A183C858</accession>
<dbReference type="CDD" id="cd00637">
    <property type="entry name" value="7tm_classA_rhodopsin-like"/>
    <property type="match status" value="1"/>
</dbReference>
<organism evidence="13 14">
    <name type="scientific">Globodera pallida</name>
    <name type="common">Potato cyst nematode worm</name>
    <name type="synonym">Heterodera pallida</name>
    <dbReference type="NCBI Taxonomy" id="36090"/>
    <lineage>
        <taxon>Eukaryota</taxon>
        <taxon>Metazoa</taxon>
        <taxon>Ecdysozoa</taxon>
        <taxon>Nematoda</taxon>
        <taxon>Chromadorea</taxon>
        <taxon>Rhabditida</taxon>
        <taxon>Tylenchina</taxon>
        <taxon>Tylenchomorpha</taxon>
        <taxon>Tylenchoidea</taxon>
        <taxon>Heteroderidae</taxon>
        <taxon>Heteroderinae</taxon>
        <taxon>Globodera</taxon>
    </lineage>
</organism>
<feature type="domain" description="G-protein coupled receptors family 1 profile" evidence="12">
    <location>
        <begin position="26"/>
        <end position="361"/>
    </location>
</feature>
<feature type="transmembrane region" description="Helical" evidence="11">
    <location>
        <begin position="186"/>
        <end position="211"/>
    </location>
</feature>
<keyword evidence="6 11" id="KW-0472">Membrane</keyword>
<evidence type="ECO:0000259" key="12">
    <source>
        <dbReference type="PROSITE" id="PS50262"/>
    </source>
</evidence>
<protein>
    <submittedName>
        <fullName evidence="14">G_PROTEIN_RECEP_F1_2 domain-containing protein</fullName>
    </submittedName>
</protein>
<dbReference type="PANTHER" id="PTHR24229:SF40">
    <property type="entry name" value="ALLATOSTATIN C RECEPTOR 1-RELATED"/>
    <property type="match status" value="1"/>
</dbReference>
<dbReference type="GO" id="GO:0007218">
    <property type="term" value="P:neuropeptide signaling pathway"/>
    <property type="evidence" value="ECO:0007669"/>
    <property type="project" value="TreeGrafter"/>
</dbReference>
<comment type="similarity">
    <text evidence="9">Belongs to the G-protein coupled receptor 1 family.</text>
</comment>
<dbReference type="InterPro" id="IPR017452">
    <property type="entry name" value="GPCR_Rhodpsn_7TM"/>
</dbReference>
<dbReference type="WBParaSite" id="GPLIN_000905400">
    <property type="protein sequence ID" value="GPLIN_000905400"/>
    <property type="gene ID" value="GPLIN_000905400"/>
</dbReference>
<feature type="region of interest" description="Disordered" evidence="10">
    <location>
        <begin position="455"/>
        <end position="505"/>
    </location>
</feature>
<keyword evidence="2" id="KW-1003">Cell membrane</keyword>
<evidence type="ECO:0000256" key="11">
    <source>
        <dbReference type="SAM" id="Phobius"/>
    </source>
</evidence>
<evidence type="ECO:0000256" key="5">
    <source>
        <dbReference type="ARBA" id="ARBA00023040"/>
    </source>
</evidence>
<evidence type="ECO:0000256" key="10">
    <source>
        <dbReference type="SAM" id="MobiDB-lite"/>
    </source>
</evidence>
<feature type="transmembrane region" description="Helical" evidence="11">
    <location>
        <begin position="12"/>
        <end position="37"/>
    </location>
</feature>
<sequence length="567" mass="63402">MLWWLKTVFAAATFIYLFTLLVGLLGNSWVIASLLRTGTKTSVASVNSLNPSDRLRKYIWLLSLLDIFISGSLTFRIWHLLFPDQQLSDNACRWMFAIDQSFKMCSLTCLACISIERFITIRKPFNNKVRKFAVKLTPLFALFTMTICGGAIFWLCVHFVGATDDGLNCTQKELDNGQKAPIGKMVAGWTLAIGFFVQLGVIESNYVRIVLHVRRKFWQRKARAAANSVSGKRLRHDNSPSPISATSGDSQQRVCARLIKRASPPPLLVLSEPRYPHYMRDMTTAIRRIAVFHLICWLPYCLLFFLPSLHPFFRANLSLLQVRATFAVRIVDARQHNLAAWAAFVANWLTYFNSAGNWVLYAALNRDLRSIIKACSERRKRSTMSHHNHHHPQQQTGSGTGQPPSPANNAVFKRSMRRGALKSLRFFYSLNSHRSSASSIEADFAEAHSVATTVGQPHNAFSPQPHGSCASPNNSLRAPSCGSDSFRRKQSAQSSVSSGGVGAMPRLGPTELGTFGWRDGRAYSYCSPATASRDPLLIGSPSPMEQRSFGALFEHLPKPDKFHTHLH</sequence>
<feature type="transmembrane region" description="Helical" evidence="11">
    <location>
        <begin position="58"/>
        <end position="81"/>
    </location>
</feature>
<dbReference type="AlphaFoldDB" id="A0A183C858"/>
<evidence type="ECO:0000256" key="1">
    <source>
        <dbReference type="ARBA" id="ARBA00004651"/>
    </source>
</evidence>
<dbReference type="PROSITE" id="PS50262">
    <property type="entry name" value="G_PROTEIN_RECEP_F1_2"/>
    <property type="match status" value="1"/>
</dbReference>
<dbReference type="InterPro" id="IPR000276">
    <property type="entry name" value="GPCR_Rhodpsn"/>
</dbReference>
<keyword evidence="3 9" id="KW-0812">Transmembrane</keyword>
<keyword evidence="7 9" id="KW-0675">Receptor</keyword>
<dbReference type="GO" id="GO:0042923">
    <property type="term" value="F:neuropeptide binding"/>
    <property type="evidence" value="ECO:0007669"/>
    <property type="project" value="TreeGrafter"/>
</dbReference>
<dbReference type="GO" id="GO:0043005">
    <property type="term" value="C:neuron projection"/>
    <property type="evidence" value="ECO:0007669"/>
    <property type="project" value="TreeGrafter"/>
</dbReference>
<evidence type="ECO:0000256" key="2">
    <source>
        <dbReference type="ARBA" id="ARBA00022475"/>
    </source>
</evidence>
<evidence type="ECO:0000313" key="14">
    <source>
        <dbReference type="WBParaSite" id="GPLIN_000905400"/>
    </source>
</evidence>
<evidence type="ECO:0000313" key="13">
    <source>
        <dbReference type="Proteomes" id="UP000050741"/>
    </source>
</evidence>
<feature type="transmembrane region" description="Helical" evidence="11">
    <location>
        <begin position="101"/>
        <end position="119"/>
    </location>
</feature>
<dbReference type="Proteomes" id="UP000050741">
    <property type="component" value="Unassembled WGS sequence"/>
</dbReference>
<keyword evidence="8 9" id="KW-0807">Transducer</keyword>
<dbReference type="PROSITE" id="PS00237">
    <property type="entry name" value="G_PROTEIN_RECEP_F1_1"/>
    <property type="match status" value="1"/>
</dbReference>
<reference evidence="13" key="1">
    <citation type="submission" date="2013-12" db="EMBL/GenBank/DDBJ databases">
        <authorList>
            <person name="Aslett M."/>
        </authorList>
    </citation>
    <scope>NUCLEOTIDE SEQUENCE [LARGE SCALE GENOMIC DNA]</scope>
    <source>
        <strain evidence="13">Lindley</strain>
    </source>
</reference>
<name>A0A183C858_GLOPA</name>
<feature type="compositionally biased region" description="Basic residues" evidence="10">
    <location>
        <begin position="379"/>
        <end position="392"/>
    </location>
</feature>
<reference evidence="14" key="3">
    <citation type="submission" date="2016-06" db="UniProtKB">
        <authorList>
            <consortium name="WormBaseParasite"/>
        </authorList>
    </citation>
    <scope>IDENTIFICATION</scope>
</reference>
<feature type="compositionally biased region" description="Polar residues" evidence="10">
    <location>
        <begin position="239"/>
        <end position="250"/>
    </location>
</feature>
<feature type="region of interest" description="Disordered" evidence="10">
    <location>
        <begin position="229"/>
        <end position="250"/>
    </location>
</feature>
<dbReference type="Gene3D" id="1.20.1070.10">
    <property type="entry name" value="Rhodopsin 7-helix transmembrane proteins"/>
    <property type="match status" value="1"/>
</dbReference>
<dbReference type="Pfam" id="PF00001">
    <property type="entry name" value="7tm_1"/>
    <property type="match status" value="1"/>
</dbReference>
<dbReference type="GO" id="GO:0004930">
    <property type="term" value="F:G protein-coupled receptor activity"/>
    <property type="evidence" value="ECO:0007669"/>
    <property type="project" value="UniProtKB-KW"/>
</dbReference>
<evidence type="ECO:0000256" key="4">
    <source>
        <dbReference type="ARBA" id="ARBA00022989"/>
    </source>
</evidence>
<dbReference type="SUPFAM" id="SSF81321">
    <property type="entry name" value="Family A G protein-coupled receptor-like"/>
    <property type="match status" value="1"/>
</dbReference>
<keyword evidence="5 9" id="KW-0297">G-protein coupled receptor</keyword>
<feature type="transmembrane region" description="Helical" evidence="11">
    <location>
        <begin position="139"/>
        <end position="160"/>
    </location>
</feature>
<comment type="subcellular location">
    <subcellularLocation>
        <location evidence="1">Cell membrane</location>
        <topology evidence="1">Multi-pass membrane protein</topology>
    </subcellularLocation>
</comment>
<evidence type="ECO:0000256" key="9">
    <source>
        <dbReference type="RuleBase" id="RU000688"/>
    </source>
</evidence>
<evidence type="ECO:0000256" key="7">
    <source>
        <dbReference type="ARBA" id="ARBA00023170"/>
    </source>
</evidence>
<reference evidence="13" key="2">
    <citation type="submission" date="2014-05" db="EMBL/GenBank/DDBJ databases">
        <title>The genome and life-stage specific transcriptomes of Globodera pallida elucidate key aspects of plant parasitism by a cyst nematode.</title>
        <authorList>
            <person name="Cotton J.A."/>
            <person name="Lilley C.J."/>
            <person name="Jones L.M."/>
            <person name="Kikuchi T."/>
            <person name="Reid A.J."/>
            <person name="Thorpe P."/>
            <person name="Tsai I.J."/>
            <person name="Beasley H."/>
            <person name="Blok V."/>
            <person name="Cock P.J.A."/>
            <person name="Van den Akker S.E."/>
            <person name="Holroyd N."/>
            <person name="Hunt M."/>
            <person name="Mantelin S."/>
            <person name="Naghra H."/>
            <person name="Pain A."/>
            <person name="Palomares-Rius J.E."/>
            <person name="Zarowiecki M."/>
            <person name="Berriman M."/>
            <person name="Jones J.T."/>
            <person name="Urwin P.E."/>
        </authorList>
    </citation>
    <scope>NUCLEOTIDE SEQUENCE [LARGE SCALE GENOMIC DNA]</scope>
    <source>
        <strain evidence="13">Lindley</strain>
    </source>
</reference>
<evidence type="ECO:0000256" key="8">
    <source>
        <dbReference type="ARBA" id="ARBA00023224"/>
    </source>
</evidence>
<keyword evidence="4 11" id="KW-1133">Transmembrane helix</keyword>
<feature type="transmembrane region" description="Helical" evidence="11">
    <location>
        <begin position="289"/>
        <end position="309"/>
    </location>
</feature>
<dbReference type="PRINTS" id="PR00237">
    <property type="entry name" value="GPCRRHODOPSN"/>
</dbReference>
<feature type="region of interest" description="Disordered" evidence="10">
    <location>
        <begin position="379"/>
        <end position="410"/>
    </location>
</feature>
<dbReference type="GO" id="GO:0005886">
    <property type="term" value="C:plasma membrane"/>
    <property type="evidence" value="ECO:0007669"/>
    <property type="project" value="UniProtKB-SubCell"/>
</dbReference>